<comment type="caution">
    <text evidence="1">The sequence shown here is derived from an EMBL/GenBank/DDBJ whole genome shotgun (WGS) entry which is preliminary data.</text>
</comment>
<sequence>MEKQGLHNPAIMAVASSPQGQKAIANTLDNANATVNATASIVKGVLKTGLFLGVGYFVYKKVFNGFSSLAEDRREKPSNISSGMAKNKAEAIFNAMYGLGSGFKSVKQNLMGVNHNGFIRIYNEFGQRKGINPLSEKMTMIEWFADQFTPSELIELRFLIPHFF</sequence>
<keyword evidence="2" id="KW-1185">Reference proteome</keyword>
<dbReference type="Proteomes" id="UP000029554">
    <property type="component" value="Unassembled WGS sequence"/>
</dbReference>
<proteinExistence type="predicted"/>
<evidence type="ECO:0000313" key="1">
    <source>
        <dbReference type="EMBL" id="KGD66929.1"/>
    </source>
</evidence>
<protein>
    <submittedName>
        <fullName evidence="1">Uncharacterized protein</fullName>
    </submittedName>
</protein>
<dbReference type="eggNOG" id="ENOG502ZSME">
    <property type="taxonomic scope" value="Bacteria"/>
</dbReference>
<gene>
    <name evidence="1" type="ORF">LG45_16010</name>
</gene>
<organism evidence="1 2">
    <name type="scientific">Flavobacterium aquatile LMG 4008 = ATCC 11947</name>
    <dbReference type="NCBI Taxonomy" id="1453498"/>
    <lineage>
        <taxon>Bacteria</taxon>
        <taxon>Pseudomonadati</taxon>
        <taxon>Bacteroidota</taxon>
        <taxon>Flavobacteriia</taxon>
        <taxon>Flavobacteriales</taxon>
        <taxon>Flavobacteriaceae</taxon>
        <taxon>Flavobacterium</taxon>
    </lineage>
</organism>
<dbReference type="AlphaFoldDB" id="A0A095SRD7"/>
<dbReference type="OrthoDB" id="1150545at2"/>
<dbReference type="STRING" id="1453498.LG45_16010"/>
<dbReference type="RefSeq" id="WP_035128945.1">
    <property type="nucleotide sequence ID" value="NZ_JRHH01000006.1"/>
</dbReference>
<dbReference type="EMBL" id="JRHH01000006">
    <property type="protein sequence ID" value="KGD66929.1"/>
    <property type="molecule type" value="Genomic_DNA"/>
</dbReference>
<name>A0A095SRD7_9FLAO</name>
<accession>A0A095SRD7</accession>
<evidence type="ECO:0000313" key="2">
    <source>
        <dbReference type="Proteomes" id="UP000029554"/>
    </source>
</evidence>
<reference evidence="1 2" key="1">
    <citation type="submission" date="2014-09" db="EMBL/GenBank/DDBJ databases">
        <title>Whole Genome Shotgun of Flavobacterium aquatile LMG 4008.</title>
        <authorList>
            <person name="Gale A.N."/>
            <person name="Pipes S.E."/>
            <person name="Newman J.D."/>
        </authorList>
    </citation>
    <scope>NUCLEOTIDE SEQUENCE [LARGE SCALE GENOMIC DNA]</scope>
    <source>
        <strain evidence="1 2">LMG 4008</strain>
    </source>
</reference>